<sequence length="198" mass="22779">MEFEKNSEHWSKSFKGLDFSDIQVQTVEFDGCTFEQCNFSGAIFSRCNFVNCEFTNCNLSVVKMEYSKFSDVCFRDSKLVGIDWTKVAWPRLLFSSPVKFYKSILNDCSFHGLSLPDLVLEECRAHNVDFRDGDFTNANFTYSDLSGCFFAKTNLTGANFSEATDYDIDIYHNTIKNAKFSRYEAVRLLDSLEIELVD</sequence>
<proteinExistence type="predicted"/>
<name>A0ABP7WPT1_9GAMM</name>
<dbReference type="PANTHER" id="PTHR42999">
    <property type="entry name" value="ANTIBIOTIC RESISTANCE PROTEIN MCBG"/>
    <property type="match status" value="1"/>
</dbReference>
<dbReference type="PANTHER" id="PTHR42999:SF1">
    <property type="entry name" value="PENTAPEPTIDE REPEAT-CONTAINING PROTEIN"/>
    <property type="match status" value="1"/>
</dbReference>
<dbReference type="InterPro" id="IPR052949">
    <property type="entry name" value="PA_immunity-related"/>
</dbReference>
<dbReference type="RefSeq" id="WP_344934598.1">
    <property type="nucleotide sequence ID" value="NZ_BAABDM010000002.1"/>
</dbReference>
<comment type="caution">
    <text evidence="1">The sequence shown here is derived from an EMBL/GenBank/DDBJ whole genome shotgun (WGS) entry which is preliminary data.</text>
</comment>
<evidence type="ECO:0000313" key="2">
    <source>
        <dbReference type="Proteomes" id="UP001500392"/>
    </source>
</evidence>
<reference evidence="2" key="1">
    <citation type="journal article" date="2019" name="Int. J. Syst. Evol. Microbiol.">
        <title>The Global Catalogue of Microorganisms (GCM) 10K type strain sequencing project: providing services to taxonomists for standard genome sequencing and annotation.</title>
        <authorList>
            <consortium name="The Broad Institute Genomics Platform"/>
            <consortium name="The Broad Institute Genome Sequencing Center for Infectious Disease"/>
            <person name="Wu L."/>
            <person name="Ma J."/>
        </authorList>
    </citation>
    <scope>NUCLEOTIDE SEQUENCE [LARGE SCALE GENOMIC DNA]</scope>
    <source>
        <strain evidence="2">JCM 17304</strain>
    </source>
</reference>
<gene>
    <name evidence="1" type="ORF">GCM10022414_16830</name>
</gene>
<dbReference type="Gene3D" id="2.160.20.80">
    <property type="entry name" value="E3 ubiquitin-protein ligase SopA"/>
    <property type="match status" value="1"/>
</dbReference>
<dbReference type="EMBL" id="BAABDM010000002">
    <property type="protein sequence ID" value="GAA4093652.1"/>
    <property type="molecule type" value="Genomic_DNA"/>
</dbReference>
<accession>A0ABP7WPT1</accession>
<dbReference type="InterPro" id="IPR001646">
    <property type="entry name" value="5peptide_repeat"/>
</dbReference>
<dbReference type="Proteomes" id="UP001500392">
    <property type="component" value="Unassembled WGS sequence"/>
</dbReference>
<keyword evidence="2" id="KW-1185">Reference proteome</keyword>
<dbReference type="Pfam" id="PF13599">
    <property type="entry name" value="Pentapeptide_4"/>
    <property type="match status" value="2"/>
</dbReference>
<evidence type="ECO:0000313" key="1">
    <source>
        <dbReference type="EMBL" id="GAA4093652.1"/>
    </source>
</evidence>
<dbReference type="SUPFAM" id="SSF141571">
    <property type="entry name" value="Pentapeptide repeat-like"/>
    <property type="match status" value="1"/>
</dbReference>
<organism evidence="1 2">
    <name type="scientific">Zhongshania borealis</name>
    <dbReference type="NCBI Taxonomy" id="889488"/>
    <lineage>
        <taxon>Bacteria</taxon>
        <taxon>Pseudomonadati</taxon>
        <taxon>Pseudomonadota</taxon>
        <taxon>Gammaproteobacteria</taxon>
        <taxon>Cellvibrionales</taxon>
        <taxon>Spongiibacteraceae</taxon>
        <taxon>Zhongshania</taxon>
    </lineage>
</organism>
<protein>
    <submittedName>
        <fullName evidence="1">Pentapeptide repeat-containing protein</fullName>
    </submittedName>
</protein>